<comment type="caution">
    <text evidence="2">The sequence shown here is derived from an EMBL/GenBank/DDBJ whole genome shotgun (WGS) entry which is preliminary data.</text>
</comment>
<dbReference type="RefSeq" id="WP_315735158.1">
    <property type="nucleotide sequence ID" value="NZ_JAVYII010000009.1"/>
</dbReference>
<keyword evidence="3" id="KW-1185">Reference proteome</keyword>
<protein>
    <submittedName>
        <fullName evidence="2">Rv3235 family protein</fullName>
    </submittedName>
</protein>
<dbReference type="Proteomes" id="UP001268542">
    <property type="component" value="Unassembled WGS sequence"/>
</dbReference>
<gene>
    <name evidence="2" type="ORF">RDV89_17620</name>
</gene>
<sequence>MRDLDPRATPPTPRGSTVTALRPRRPGVPVQPVLQGTLALDIAPLLDPPPAPVTPDPPGPTGPGADVEPVDLRHRRSLEQWAHRFCQAAVEIAGGDRPATQLGRWTSGSVLDDLARRAHLVGQASLRGGWGRTRSLVRPQVHSVHACFVSPAVAEVSAHVRYGRRSRAVAARFEMRTATRGRAGEVRWLCTALEFA</sequence>
<reference evidence="2 3" key="1">
    <citation type="submission" date="2023-08" db="EMBL/GenBank/DDBJ databases">
        <title>Nocardioides seae sp. nov., a bacterium isolated from a soil.</title>
        <authorList>
            <person name="Wang X."/>
        </authorList>
    </citation>
    <scope>NUCLEOTIDE SEQUENCE [LARGE SCALE GENOMIC DNA]</scope>
    <source>
        <strain evidence="2 3">YZH12</strain>
    </source>
</reference>
<dbReference type="Pfam" id="PF20060">
    <property type="entry name" value="DUF6459"/>
    <property type="match status" value="1"/>
</dbReference>
<evidence type="ECO:0000313" key="3">
    <source>
        <dbReference type="Proteomes" id="UP001268542"/>
    </source>
</evidence>
<feature type="region of interest" description="Disordered" evidence="1">
    <location>
        <begin position="1"/>
        <end position="30"/>
    </location>
</feature>
<evidence type="ECO:0000256" key="1">
    <source>
        <dbReference type="SAM" id="MobiDB-lite"/>
    </source>
</evidence>
<dbReference type="EMBL" id="JAVYII010000009">
    <property type="protein sequence ID" value="MDT9594912.1"/>
    <property type="molecule type" value="Genomic_DNA"/>
</dbReference>
<dbReference type="InterPro" id="IPR045596">
    <property type="entry name" value="DUF6459"/>
</dbReference>
<accession>A0ABU3Q1K2</accession>
<proteinExistence type="predicted"/>
<evidence type="ECO:0000313" key="2">
    <source>
        <dbReference type="EMBL" id="MDT9594912.1"/>
    </source>
</evidence>
<organism evidence="2 3">
    <name type="scientific">Nocardioides imazamoxiresistens</name>
    <dbReference type="NCBI Taxonomy" id="3231893"/>
    <lineage>
        <taxon>Bacteria</taxon>
        <taxon>Bacillati</taxon>
        <taxon>Actinomycetota</taxon>
        <taxon>Actinomycetes</taxon>
        <taxon>Propionibacteriales</taxon>
        <taxon>Nocardioidaceae</taxon>
        <taxon>Nocardioides</taxon>
    </lineage>
</organism>
<feature type="region of interest" description="Disordered" evidence="1">
    <location>
        <begin position="43"/>
        <end position="68"/>
    </location>
</feature>
<feature type="compositionally biased region" description="Pro residues" evidence="1">
    <location>
        <begin position="46"/>
        <end position="61"/>
    </location>
</feature>
<name>A0ABU3Q1K2_9ACTN</name>